<feature type="non-terminal residue" evidence="1">
    <location>
        <position position="71"/>
    </location>
</feature>
<dbReference type="EMBL" id="JASPKZ010008134">
    <property type="protein sequence ID" value="KAJ9580827.1"/>
    <property type="molecule type" value="Genomic_DNA"/>
</dbReference>
<evidence type="ECO:0000313" key="2">
    <source>
        <dbReference type="Proteomes" id="UP001233999"/>
    </source>
</evidence>
<evidence type="ECO:0000313" key="1">
    <source>
        <dbReference type="EMBL" id="KAJ9580827.1"/>
    </source>
</evidence>
<accession>A0AAD8E8R6</accession>
<reference evidence="1" key="2">
    <citation type="submission" date="2023-05" db="EMBL/GenBank/DDBJ databases">
        <authorList>
            <person name="Fouks B."/>
        </authorList>
    </citation>
    <scope>NUCLEOTIDE SEQUENCE</scope>
    <source>
        <strain evidence="1">Stay&amp;Tobe</strain>
        <tissue evidence="1">Testes</tissue>
    </source>
</reference>
<name>A0AAD8E8R6_DIPPU</name>
<reference evidence="1" key="1">
    <citation type="journal article" date="2023" name="IScience">
        <title>Live-bearing cockroach genome reveals convergent evolutionary mechanisms linked to viviparity in insects and beyond.</title>
        <authorList>
            <person name="Fouks B."/>
            <person name="Harrison M.C."/>
            <person name="Mikhailova A.A."/>
            <person name="Marchal E."/>
            <person name="English S."/>
            <person name="Carruthers M."/>
            <person name="Jennings E.C."/>
            <person name="Chiamaka E.L."/>
            <person name="Frigard R.A."/>
            <person name="Pippel M."/>
            <person name="Attardo G.M."/>
            <person name="Benoit J.B."/>
            <person name="Bornberg-Bauer E."/>
            <person name="Tobe S.S."/>
        </authorList>
    </citation>
    <scope>NUCLEOTIDE SEQUENCE</scope>
    <source>
        <strain evidence="1">Stay&amp;Tobe</strain>
    </source>
</reference>
<proteinExistence type="predicted"/>
<feature type="non-terminal residue" evidence="1">
    <location>
        <position position="1"/>
    </location>
</feature>
<dbReference type="Proteomes" id="UP001233999">
    <property type="component" value="Unassembled WGS sequence"/>
</dbReference>
<gene>
    <name evidence="1" type="ORF">L9F63_023997</name>
</gene>
<keyword evidence="2" id="KW-1185">Reference proteome</keyword>
<organism evidence="1 2">
    <name type="scientific">Diploptera punctata</name>
    <name type="common">Pacific beetle cockroach</name>
    <dbReference type="NCBI Taxonomy" id="6984"/>
    <lineage>
        <taxon>Eukaryota</taxon>
        <taxon>Metazoa</taxon>
        <taxon>Ecdysozoa</taxon>
        <taxon>Arthropoda</taxon>
        <taxon>Hexapoda</taxon>
        <taxon>Insecta</taxon>
        <taxon>Pterygota</taxon>
        <taxon>Neoptera</taxon>
        <taxon>Polyneoptera</taxon>
        <taxon>Dictyoptera</taxon>
        <taxon>Blattodea</taxon>
        <taxon>Blaberoidea</taxon>
        <taxon>Blaberidae</taxon>
        <taxon>Diplopterinae</taxon>
        <taxon>Diploptera</taxon>
    </lineage>
</organism>
<comment type="caution">
    <text evidence="1">The sequence shown here is derived from an EMBL/GenBank/DDBJ whole genome shotgun (WGS) entry which is preliminary data.</text>
</comment>
<protein>
    <submittedName>
        <fullName evidence="1">Uncharacterized protein</fullName>
    </submittedName>
</protein>
<sequence>FHRLGTIFMQKLLFNQGRLLSLTANYVNWHDFNLTCFSACATLFPSLLPQLFESMISFPRSRWLDWNCLRP</sequence>
<dbReference type="AlphaFoldDB" id="A0AAD8E8R6"/>